<dbReference type="PROSITE" id="PS50103">
    <property type="entry name" value="ZF_C3H1"/>
    <property type="match status" value="1"/>
</dbReference>
<dbReference type="PANTHER" id="PTHR13952">
    <property type="entry name" value="U1 SMALL NUCLEAR RIBONUCLEOPROTEIN 70 KD"/>
    <property type="match status" value="1"/>
</dbReference>
<dbReference type="CDD" id="cd12236">
    <property type="entry name" value="RRM_snRNP70"/>
    <property type="match status" value="1"/>
</dbReference>
<keyword evidence="4" id="KW-0687">Ribonucleoprotein</keyword>
<dbReference type="AlphaFoldDB" id="A0A7S1X7R1"/>
<dbReference type="GO" id="GO:0071011">
    <property type="term" value="C:precatalytic spliceosome"/>
    <property type="evidence" value="ECO:0007669"/>
    <property type="project" value="TreeGrafter"/>
</dbReference>
<keyword evidence="2 5" id="KW-0694">RNA-binding</keyword>
<gene>
    <name evidence="10" type="ORF">TCHU04912_LOCUS15750</name>
</gene>
<evidence type="ECO:0000256" key="3">
    <source>
        <dbReference type="ARBA" id="ARBA00023242"/>
    </source>
</evidence>
<protein>
    <submittedName>
        <fullName evidence="10">Uncharacterized protein</fullName>
    </submittedName>
</protein>
<evidence type="ECO:0000256" key="5">
    <source>
        <dbReference type="PROSITE-ProRule" id="PRU00176"/>
    </source>
</evidence>
<dbReference type="InterPro" id="IPR022023">
    <property type="entry name" value="U1snRNP70_N"/>
</dbReference>
<keyword evidence="6" id="KW-0862">Zinc</keyword>
<proteinExistence type="predicted"/>
<keyword evidence="3" id="KW-0539">Nucleus</keyword>
<feature type="domain" description="C3H1-type" evidence="9">
    <location>
        <begin position="5"/>
        <end position="31"/>
    </location>
</feature>
<dbReference type="InterPro" id="IPR051183">
    <property type="entry name" value="U1_U11-U12_snRNP_70-35kDa"/>
</dbReference>
<evidence type="ECO:0000313" key="10">
    <source>
        <dbReference type="EMBL" id="CAD9213511.1"/>
    </source>
</evidence>
<feature type="region of interest" description="Disordered" evidence="7">
    <location>
        <begin position="261"/>
        <end position="443"/>
    </location>
</feature>
<dbReference type="PANTHER" id="PTHR13952:SF5">
    <property type="entry name" value="U1 SMALL NUCLEAR RIBONUCLEOPROTEIN 70 KDA"/>
    <property type="match status" value="1"/>
</dbReference>
<dbReference type="Gene3D" id="3.30.70.330">
    <property type="match status" value="1"/>
</dbReference>
<dbReference type="Gene3D" id="4.10.1000.10">
    <property type="entry name" value="Zinc finger, CCCH-type"/>
    <property type="match status" value="1"/>
</dbReference>
<comment type="subcellular location">
    <subcellularLocation>
        <location evidence="1">Nucleus</location>
    </subcellularLocation>
</comment>
<dbReference type="GO" id="GO:0030619">
    <property type="term" value="F:U1 snRNA binding"/>
    <property type="evidence" value="ECO:0007669"/>
    <property type="project" value="InterPro"/>
</dbReference>
<dbReference type="InterPro" id="IPR000504">
    <property type="entry name" value="RRM_dom"/>
</dbReference>
<dbReference type="GO" id="GO:0008270">
    <property type="term" value="F:zinc ion binding"/>
    <property type="evidence" value="ECO:0007669"/>
    <property type="project" value="UniProtKB-KW"/>
</dbReference>
<accession>A0A7S1X7R1</accession>
<dbReference type="GO" id="GO:0071004">
    <property type="term" value="C:U2-type prespliceosome"/>
    <property type="evidence" value="ECO:0007669"/>
    <property type="project" value="TreeGrafter"/>
</dbReference>
<dbReference type="InterPro" id="IPR035979">
    <property type="entry name" value="RBD_domain_sf"/>
</dbReference>
<dbReference type="PROSITE" id="PS50102">
    <property type="entry name" value="RRM"/>
    <property type="match status" value="1"/>
</dbReference>
<dbReference type="Pfam" id="PF12220">
    <property type="entry name" value="U1snRNP70_N"/>
    <property type="match status" value="1"/>
</dbReference>
<feature type="compositionally biased region" description="Basic and acidic residues" evidence="7">
    <location>
        <begin position="339"/>
        <end position="443"/>
    </location>
</feature>
<evidence type="ECO:0000256" key="2">
    <source>
        <dbReference type="ARBA" id="ARBA00022884"/>
    </source>
</evidence>
<dbReference type="EMBL" id="HBGG01030271">
    <property type="protein sequence ID" value="CAD9213511.1"/>
    <property type="molecule type" value="Transcribed_RNA"/>
</dbReference>
<dbReference type="GO" id="GO:0003729">
    <property type="term" value="F:mRNA binding"/>
    <property type="evidence" value="ECO:0007669"/>
    <property type="project" value="TreeGrafter"/>
</dbReference>
<evidence type="ECO:0000256" key="7">
    <source>
        <dbReference type="SAM" id="MobiDB-lite"/>
    </source>
</evidence>
<keyword evidence="6" id="KW-0479">Metal-binding</keyword>
<dbReference type="InterPro" id="IPR012677">
    <property type="entry name" value="Nucleotide-bd_a/b_plait_sf"/>
</dbReference>
<dbReference type="SUPFAM" id="SSF54928">
    <property type="entry name" value="RNA-binding domain, RBD"/>
    <property type="match status" value="1"/>
</dbReference>
<sequence length="443" mass="50942">MPIVNGVELCGDFQNGRCTKGPACRFAHGLNAPRRFQTGSTVSKHEAERRLREGITAHRTGLPKALLDMFKPRPEPEHKGPLKPRAYKIHFTPISQYVALFAEPGDAEYEPPRPDTVPEGERALRNPEYQHQARLDVETQQEKEDRIQQAKEEAAKKALEDGIAGWDPSKNEKLDGDPFKTLFVGRLSYEATEKKLRREFEEFGPVKSVVLVEDQEGKPCGYAFVEFEHKNDMKSAYKMADGRKIEGRRIVVDVERGRTVPNWRPRRLGGGLGGDSRRLRKKGEKPGVAAPVRPTYDAGPPPPSVRGGDRYSGPPSRGGYDEVPPPYMGTAGPPPPYRGGDRDRGYSRDRESRREREGRSRDRSERSRDRDGRRERDREEKSRDRDRERSARSRDRERDRDGSRRERDRDGSRRERDRERDVKRPREEGELEEGERGDKRRRD</sequence>
<feature type="domain" description="RRM" evidence="8">
    <location>
        <begin position="180"/>
        <end position="257"/>
    </location>
</feature>
<dbReference type="GO" id="GO:0000398">
    <property type="term" value="P:mRNA splicing, via spliceosome"/>
    <property type="evidence" value="ECO:0007669"/>
    <property type="project" value="TreeGrafter"/>
</dbReference>
<keyword evidence="6" id="KW-0863">Zinc-finger</keyword>
<feature type="zinc finger region" description="C3H1-type" evidence="6">
    <location>
        <begin position="5"/>
        <end position="31"/>
    </location>
</feature>
<dbReference type="SMART" id="SM00356">
    <property type="entry name" value="ZnF_C3H1"/>
    <property type="match status" value="1"/>
</dbReference>
<dbReference type="SMART" id="SM00360">
    <property type="entry name" value="RRM"/>
    <property type="match status" value="1"/>
</dbReference>
<evidence type="ECO:0000256" key="4">
    <source>
        <dbReference type="ARBA" id="ARBA00023274"/>
    </source>
</evidence>
<dbReference type="InterPro" id="IPR034143">
    <property type="entry name" value="snRNP70_RRM"/>
</dbReference>
<name>A0A7S1X7R1_9CHLO</name>
<dbReference type="Pfam" id="PF00642">
    <property type="entry name" value="zf-CCCH"/>
    <property type="match status" value="1"/>
</dbReference>
<evidence type="ECO:0000256" key="6">
    <source>
        <dbReference type="PROSITE-ProRule" id="PRU00723"/>
    </source>
</evidence>
<dbReference type="Pfam" id="PF00076">
    <property type="entry name" value="RRM_1"/>
    <property type="match status" value="1"/>
</dbReference>
<evidence type="ECO:0000256" key="1">
    <source>
        <dbReference type="ARBA" id="ARBA00004123"/>
    </source>
</evidence>
<dbReference type="FunFam" id="3.30.70.330:FF:000132">
    <property type="entry name" value="Small nuclear ribonucleoprotein U11/U12 subunit 35"/>
    <property type="match status" value="1"/>
</dbReference>
<evidence type="ECO:0000259" key="8">
    <source>
        <dbReference type="PROSITE" id="PS50102"/>
    </source>
</evidence>
<dbReference type="GO" id="GO:0005685">
    <property type="term" value="C:U1 snRNP"/>
    <property type="evidence" value="ECO:0007669"/>
    <property type="project" value="TreeGrafter"/>
</dbReference>
<organism evidence="10">
    <name type="scientific">Tetraselmis chuii</name>
    <dbReference type="NCBI Taxonomy" id="63592"/>
    <lineage>
        <taxon>Eukaryota</taxon>
        <taxon>Viridiplantae</taxon>
        <taxon>Chlorophyta</taxon>
        <taxon>core chlorophytes</taxon>
        <taxon>Chlorodendrophyceae</taxon>
        <taxon>Chlorodendrales</taxon>
        <taxon>Chlorodendraceae</taxon>
        <taxon>Tetraselmis</taxon>
    </lineage>
</organism>
<evidence type="ECO:0000259" key="9">
    <source>
        <dbReference type="PROSITE" id="PS50103"/>
    </source>
</evidence>
<reference evidence="10" key="1">
    <citation type="submission" date="2021-01" db="EMBL/GenBank/DDBJ databases">
        <authorList>
            <person name="Corre E."/>
            <person name="Pelletier E."/>
            <person name="Niang G."/>
            <person name="Scheremetjew M."/>
            <person name="Finn R."/>
            <person name="Kale V."/>
            <person name="Holt S."/>
            <person name="Cochrane G."/>
            <person name="Meng A."/>
            <person name="Brown T."/>
            <person name="Cohen L."/>
        </authorList>
    </citation>
    <scope>NUCLEOTIDE SEQUENCE</scope>
    <source>
        <strain evidence="10">PLY429</strain>
    </source>
</reference>
<dbReference type="InterPro" id="IPR000571">
    <property type="entry name" value="Znf_CCCH"/>
</dbReference>
<feature type="compositionally biased region" description="Pro residues" evidence="7">
    <location>
        <begin position="323"/>
        <end position="337"/>
    </location>
</feature>